<dbReference type="Proteomes" id="UP000030451">
    <property type="component" value="Unassembled WGS sequence"/>
</dbReference>
<reference evidence="1 2" key="1">
    <citation type="submission" date="2014-10" db="EMBL/GenBank/DDBJ databases">
        <title>Genome sequencing of Vibrio sinaloensis T08.</title>
        <authorList>
            <person name="Chan K.-G."/>
            <person name="Mohamad N.I."/>
        </authorList>
    </citation>
    <scope>NUCLEOTIDE SEQUENCE [LARGE SCALE GENOMIC DNA]</scope>
    <source>
        <strain evidence="1 2">T08</strain>
    </source>
</reference>
<dbReference type="AlphaFoldDB" id="A0A0A5HTJ9"/>
<comment type="caution">
    <text evidence="1">The sequence shown here is derived from an EMBL/GenBank/DDBJ whole genome shotgun (WGS) entry which is preliminary data.</text>
</comment>
<accession>A0A0A5HTJ9</accession>
<protein>
    <submittedName>
        <fullName evidence="1">Uncharacterized protein</fullName>
    </submittedName>
</protein>
<proteinExistence type="predicted"/>
<organism evidence="1 2">
    <name type="scientific">Photobacterium sp. (strain ATCC 43367)</name>
    <dbReference type="NCBI Taxonomy" id="379097"/>
    <lineage>
        <taxon>Bacteria</taxon>
        <taxon>Pseudomonadati</taxon>
        <taxon>Pseudomonadota</taxon>
        <taxon>Gammaproteobacteria</taxon>
        <taxon>Vibrionales</taxon>
        <taxon>Vibrionaceae</taxon>
        <taxon>Vibrio</taxon>
        <taxon>Vibrio oreintalis group</taxon>
    </lineage>
</organism>
<sequence>MFVIQAKHPDNPDYTNNYIKNYAHSELVIPEGVEQLTPSTWWLPDASNLQFLIELGRWSADMNLDFDVKYCKAP</sequence>
<name>A0A0A5HTJ9_PHOS4</name>
<dbReference type="RefSeq" id="WP_038193481.1">
    <property type="nucleotide sequence ID" value="NZ_JRWP01000071.1"/>
</dbReference>
<evidence type="ECO:0000313" key="1">
    <source>
        <dbReference type="EMBL" id="KGY06814.1"/>
    </source>
</evidence>
<gene>
    <name evidence="1" type="ORF">NM06_20465</name>
</gene>
<evidence type="ECO:0000313" key="2">
    <source>
        <dbReference type="Proteomes" id="UP000030451"/>
    </source>
</evidence>
<dbReference type="EMBL" id="JRWP01000071">
    <property type="protein sequence ID" value="KGY06814.1"/>
    <property type="molecule type" value="Genomic_DNA"/>
</dbReference>